<evidence type="ECO:0000313" key="2">
    <source>
        <dbReference type="EMBL" id="PNY15757.1"/>
    </source>
</evidence>
<comment type="caution">
    <text evidence="2">The sequence shown here is derived from an EMBL/GenBank/DDBJ whole genome shotgun (WGS) entry which is preliminary data.</text>
</comment>
<dbReference type="Pfam" id="PF00931">
    <property type="entry name" value="NB-ARC"/>
    <property type="match status" value="1"/>
</dbReference>
<dbReference type="ExpressionAtlas" id="A0A2K3PKF5">
    <property type="expression patterns" value="baseline"/>
</dbReference>
<dbReference type="Gene3D" id="1.25.40.10">
    <property type="entry name" value="Tetratricopeptide repeat domain"/>
    <property type="match status" value="1"/>
</dbReference>
<name>A0A2K3PKF5_TRIPR</name>
<dbReference type="STRING" id="57577.A0A2K3PKF5"/>
<proteinExistence type="predicted"/>
<accession>A0A2K3PKF5</accession>
<dbReference type="EMBL" id="ASHM01007944">
    <property type="protein sequence ID" value="PNY15757.1"/>
    <property type="molecule type" value="Genomic_DNA"/>
</dbReference>
<reference evidence="2 3" key="1">
    <citation type="journal article" date="2014" name="Am. J. Bot.">
        <title>Genome assembly and annotation for red clover (Trifolium pratense; Fabaceae).</title>
        <authorList>
            <person name="Istvanek J."/>
            <person name="Jaros M."/>
            <person name="Krenek A."/>
            <person name="Repkova J."/>
        </authorList>
    </citation>
    <scope>NUCLEOTIDE SEQUENCE [LARGE SCALE GENOMIC DNA]</scope>
    <source>
        <strain evidence="3">cv. Tatra</strain>
        <tissue evidence="2">Young leaves</tissue>
    </source>
</reference>
<organism evidence="2 3">
    <name type="scientific">Trifolium pratense</name>
    <name type="common">Red clover</name>
    <dbReference type="NCBI Taxonomy" id="57577"/>
    <lineage>
        <taxon>Eukaryota</taxon>
        <taxon>Viridiplantae</taxon>
        <taxon>Streptophyta</taxon>
        <taxon>Embryophyta</taxon>
        <taxon>Tracheophyta</taxon>
        <taxon>Spermatophyta</taxon>
        <taxon>Magnoliopsida</taxon>
        <taxon>eudicotyledons</taxon>
        <taxon>Gunneridae</taxon>
        <taxon>Pentapetalae</taxon>
        <taxon>rosids</taxon>
        <taxon>fabids</taxon>
        <taxon>Fabales</taxon>
        <taxon>Fabaceae</taxon>
        <taxon>Papilionoideae</taxon>
        <taxon>50 kb inversion clade</taxon>
        <taxon>NPAAA clade</taxon>
        <taxon>Hologalegina</taxon>
        <taxon>IRL clade</taxon>
        <taxon>Trifolieae</taxon>
        <taxon>Trifolium</taxon>
    </lineage>
</organism>
<evidence type="ECO:0000313" key="3">
    <source>
        <dbReference type="Proteomes" id="UP000236291"/>
    </source>
</evidence>
<dbReference type="InterPro" id="IPR011990">
    <property type="entry name" value="TPR-like_helical_dom_sf"/>
</dbReference>
<dbReference type="GO" id="GO:0043531">
    <property type="term" value="F:ADP binding"/>
    <property type="evidence" value="ECO:0007669"/>
    <property type="project" value="InterPro"/>
</dbReference>
<sequence length="385" mass="43186">MYLPNMDDMVKEQIMDALRGRNQGENIIGLCGSVKRVKHSTETAIRRAERDQLFQNIVTATVTKKPNITKIQTQIGDAIGLNFDDQMNLAESTSCMCFGNNKRMTTAQRALLLCAKMKELQTVLVVLYDLHGRLNLGEIGIPFGEDHNGCKILLTSTSVEVLSEQMKEGRKVKHSPFAAKEALDSESEQVLLAAQFQLVNQSGIIIINMSMYKPAIQFYRNITTTTIGPEFIESSAASLILKALRSGDRKKASHLLLDFGHTSHSLSSANDFVNIFKYCVQSPDPLFAMEIWRLMELKGISIDNTCSSLMMRALCKGVYTEEAFSIMDFLGESRRFFYPVLPLYNSILSSCTKNQNFIQATKCLDLMKKQMMGTSEVTYTALLKF</sequence>
<reference evidence="2 3" key="2">
    <citation type="journal article" date="2017" name="Front. Plant Sci.">
        <title>Gene Classification and Mining of Molecular Markers Useful in Red Clover (Trifolium pratense) Breeding.</title>
        <authorList>
            <person name="Istvanek J."/>
            <person name="Dluhosova J."/>
            <person name="Dluhos P."/>
            <person name="Patkova L."/>
            <person name="Nedelnik J."/>
            <person name="Repkova J."/>
        </authorList>
    </citation>
    <scope>NUCLEOTIDE SEQUENCE [LARGE SCALE GENOMIC DNA]</scope>
    <source>
        <strain evidence="3">cv. Tatra</strain>
        <tissue evidence="2">Young leaves</tissue>
    </source>
</reference>
<evidence type="ECO:0000259" key="1">
    <source>
        <dbReference type="Pfam" id="PF00931"/>
    </source>
</evidence>
<gene>
    <name evidence="2" type="ORF">L195_g012460</name>
</gene>
<dbReference type="AlphaFoldDB" id="A0A2K3PKF5"/>
<dbReference type="Proteomes" id="UP000236291">
    <property type="component" value="Unassembled WGS sequence"/>
</dbReference>
<protein>
    <submittedName>
        <fullName evidence="2">Pentatricopeptide repeat-containing protein at1g76280-like protein</fullName>
    </submittedName>
</protein>
<dbReference type="InterPro" id="IPR002182">
    <property type="entry name" value="NB-ARC"/>
</dbReference>
<dbReference type="PANTHER" id="PTHR47859">
    <property type="entry name" value="PENTATRICOPEPTIDE REPEAT-CONTAINING PROTEIN"/>
    <property type="match status" value="1"/>
</dbReference>
<feature type="domain" description="NB-ARC" evidence="1">
    <location>
        <begin position="11"/>
        <end position="184"/>
    </location>
</feature>
<dbReference type="PANTHER" id="PTHR47859:SF1">
    <property type="entry name" value="PENTATRICOPEPTIDE REPEAT-CONTAINING PROTEIN"/>
    <property type="match status" value="1"/>
</dbReference>